<dbReference type="PANTHER" id="PTHR37464">
    <property type="entry name" value="BLL2463 PROTEIN"/>
    <property type="match status" value="1"/>
</dbReference>
<dbReference type="InterPro" id="IPR055831">
    <property type="entry name" value="DUF7408"/>
</dbReference>
<dbReference type="Proteomes" id="UP000000391">
    <property type="component" value="Chromosome"/>
</dbReference>
<dbReference type="AlphaFoldDB" id="D7E6X0"/>
<dbReference type="HOGENOM" id="CLU_032105_0_0_2"/>
<name>D7E6X0_METEZ</name>
<feature type="transmembrane region" description="Helical" evidence="1">
    <location>
        <begin position="600"/>
        <end position="619"/>
    </location>
</feature>
<dbReference type="Gene3D" id="3.40.50.880">
    <property type="match status" value="1"/>
</dbReference>
<dbReference type="InterPro" id="IPR029062">
    <property type="entry name" value="Class_I_gatase-like"/>
</dbReference>
<dbReference type="NCBIfam" id="TIGR02226">
    <property type="entry name" value="two_anch"/>
    <property type="match status" value="1"/>
</dbReference>
<dbReference type="STRING" id="644295.Metev_0692"/>
<dbReference type="KEGG" id="mev:Metev_0692"/>
<dbReference type="EMBL" id="CP002069">
    <property type="protein sequence ID" value="ADI73594.1"/>
    <property type="molecule type" value="Genomic_DNA"/>
</dbReference>
<dbReference type="InterPro" id="IPR036465">
    <property type="entry name" value="vWFA_dom_sf"/>
</dbReference>
<dbReference type="Pfam" id="PF07584">
    <property type="entry name" value="BatA"/>
    <property type="match status" value="1"/>
</dbReference>
<dbReference type="RefSeq" id="WP_013194162.1">
    <property type="nucleotide sequence ID" value="NC_014253.1"/>
</dbReference>
<dbReference type="GeneID" id="9346313"/>
<dbReference type="SUPFAM" id="SSF52317">
    <property type="entry name" value="Class I glutamine amidotransferase-like"/>
    <property type="match status" value="1"/>
</dbReference>
<protein>
    <submittedName>
        <fullName evidence="5">Uncharacterized protein</fullName>
    </submittedName>
</protein>
<keyword evidence="1" id="KW-1133">Transmembrane helix</keyword>
<dbReference type="SUPFAM" id="SSF53300">
    <property type="entry name" value="vWA-like"/>
    <property type="match status" value="1"/>
</dbReference>
<sequence length="625" mass="68563">MVIPFDNLFALASLLSVIPLIILYLLRPKPRVARIPSLMFLMKVEKEKKKIYSSITRIIKDPLFLIQLFVLIFLSVASAGPFYTSEEPLSSEHTVIVIDSSASMQTDGRFDDAISKAKSYISQENTVILAENVPVTALENAGASDARNLLDKLNPKATVADLSSAISSGMRILSNQGGRIVVISDFTHWQGQDPVSAKKLAESYGLNVDFVRVGEPTDNVGIIHGNVETEGNSYSYSSIVKNYNDVSKNVDIAVRNNGQITKTLQFNINAGSTKQFKVSNLKRGITKIQIEGQDSLMVDNTAYVSVPSFSDNDVLLVTDKDNTPSETALSLIPNVQVSVSENIPTQINNYDVVVLSNNERSFNDDEISRLETYTNNGGEMVFIAGEQLAPENAKISLLQLLPVKTLGITEASDGVTLKDVQSTQLTNDLKLDEIAVYKYLNSTPRSGSTTLISTENNIPMLTYWTSGEGTVVYLGLNDKLGENAWSNFHNLPEYPVFWVKLIGWLGGAGDVVDYNIETGTMTSLSQRQTIQTPTGNQTTERVLYDEAGVYKVAGKTIASNLFDDRESDTTIDGSGVIERASKNGEPEIVRSETYTAENDLDIYLIAAALLLIITEIYIIKKRGEL</sequence>
<feature type="transmembrane region" description="Helical" evidence="1">
    <location>
        <begin position="63"/>
        <end position="83"/>
    </location>
</feature>
<dbReference type="Pfam" id="PF24155">
    <property type="entry name" value="DUF7406"/>
    <property type="match status" value="1"/>
</dbReference>
<gene>
    <name evidence="5" type="ordered locus">Metev_0692</name>
</gene>
<dbReference type="InterPro" id="IPR055829">
    <property type="entry name" value="DUF7406"/>
</dbReference>
<evidence type="ECO:0000259" key="3">
    <source>
        <dbReference type="Pfam" id="PF24155"/>
    </source>
</evidence>
<accession>D7E6X0</accession>
<evidence type="ECO:0000259" key="2">
    <source>
        <dbReference type="Pfam" id="PF07584"/>
    </source>
</evidence>
<dbReference type="Gene3D" id="3.40.50.410">
    <property type="entry name" value="von Willebrand factor, type A domain"/>
    <property type="match status" value="1"/>
</dbReference>
<evidence type="ECO:0000313" key="5">
    <source>
        <dbReference type="EMBL" id="ADI73594.1"/>
    </source>
</evidence>
<dbReference type="InterPro" id="IPR024163">
    <property type="entry name" value="Aerotolerance_reg_N"/>
</dbReference>
<dbReference type="InterPro" id="IPR011933">
    <property type="entry name" value="Double_TM_dom"/>
</dbReference>
<dbReference type="Pfam" id="PF24157">
    <property type="entry name" value="DUF7408"/>
    <property type="match status" value="1"/>
</dbReference>
<feature type="domain" description="DUF7408" evidence="4">
    <location>
        <begin position="313"/>
        <end position="500"/>
    </location>
</feature>
<feature type="domain" description="DUF7406" evidence="3">
    <location>
        <begin position="514"/>
        <end position="555"/>
    </location>
</feature>
<evidence type="ECO:0000256" key="1">
    <source>
        <dbReference type="SAM" id="Phobius"/>
    </source>
</evidence>
<dbReference type="PANTHER" id="PTHR37464:SF1">
    <property type="entry name" value="BLL2463 PROTEIN"/>
    <property type="match status" value="1"/>
</dbReference>
<evidence type="ECO:0000313" key="6">
    <source>
        <dbReference type="Proteomes" id="UP000000391"/>
    </source>
</evidence>
<feature type="transmembrane region" description="Helical" evidence="1">
    <location>
        <begin position="6"/>
        <end position="26"/>
    </location>
</feature>
<keyword evidence="1" id="KW-0812">Transmembrane</keyword>
<keyword evidence="1" id="KW-0472">Membrane</keyword>
<feature type="domain" description="Aerotolerance regulator N-terminal" evidence="2">
    <location>
        <begin position="1"/>
        <end position="81"/>
    </location>
</feature>
<proteinExistence type="predicted"/>
<organism evidence="5 6">
    <name type="scientific">Methanohalobium evestigatum (strain ATCC BAA-1072 / DSM 3721 / NBRC 107634 / OCM 161 / Z-7303)</name>
    <dbReference type="NCBI Taxonomy" id="644295"/>
    <lineage>
        <taxon>Archaea</taxon>
        <taxon>Methanobacteriati</taxon>
        <taxon>Methanobacteriota</taxon>
        <taxon>Stenosarchaea group</taxon>
        <taxon>Methanomicrobia</taxon>
        <taxon>Methanosarcinales</taxon>
        <taxon>Methanosarcinaceae</taxon>
        <taxon>Methanohalobium</taxon>
    </lineage>
</organism>
<evidence type="ECO:0000259" key="4">
    <source>
        <dbReference type="Pfam" id="PF24157"/>
    </source>
</evidence>
<reference evidence="5 6" key="1">
    <citation type="submission" date="2010-06" db="EMBL/GenBank/DDBJ databases">
        <title>Complete sequence chromosome of Methanohalobium evestigatum Z-7303.</title>
        <authorList>
            <consortium name="US DOE Joint Genome Institute"/>
            <person name="Lucas S."/>
            <person name="Copeland A."/>
            <person name="Lapidus A."/>
            <person name="Cheng J.-F."/>
            <person name="Bruce D."/>
            <person name="Goodwin L."/>
            <person name="Pitluck S."/>
            <person name="Saunders E."/>
            <person name="Detter J.C."/>
            <person name="Han C."/>
            <person name="Tapia R."/>
            <person name="Land M."/>
            <person name="Hauser L."/>
            <person name="Kyrpides N."/>
            <person name="Mikhailova N."/>
            <person name="Sieprawska-Lupa M."/>
            <person name="Whitman W.B."/>
            <person name="Anderson I."/>
            <person name="Woyke T."/>
        </authorList>
    </citation>
    <scope>NUCLEOTIDE SEQUENCE [LARGE SCALE GENOMIC DNA]</scope>
    <source>
        <strain evidence="6">ATCC BAA-1072 / DSM 3721 / NBRC 107634 / OCM 161 / Z-7303</strain>
    </source>
</reference>
<keyword evidence="6" id="KW-1185">Reference proteome</keyword>